<evidence type="ECO:0000313" key="3">
    <source>
        <dbReference type="Proteomes" id="UP001227162"/>
    </source>
</evidence>
<organism evidence="2 3">
    <name type="scientific">Rhodalgimonas zhirmunskyi</name>
    <dbReference type="NCBI Taxonomy" id="2964767"/>
    <lineage>
        <taxon>Bacteria</taxon>
        <taxon>Pseudomonadati</taxon>
        <taxon>Pseudomonadota</taxon>
        <taxon>Alphaproteobacteria</taxon>
        <taxon>Rhodobacterales</taxon>
        <taxon>Roseobacteraceae</taxon>
        <taxon>Rhodalgimonas</taxon>
    </lineage>
</organism>
<dbReference type="Gene3D" id="3.10.180.10">
    <property type="entry name" value="2,3-Dihydroxybiphenyl 1,2-Dioxygenase, domain 1"/>
    <property type="match status" value="1"/>
</dbReference>
<gene>
    <name evidence="2" type="ORF">NOI20_02020</name>
</gene>
<reference evidence="2" key="1">
    <citation type="submission" date="2022-07" db="EMBL/GenBank/DDBJ databases">
        <authorList>
            <person name="Otstavnykh N."/>
            <person name="Isaeva M."/>
            <person name="Bystritskaya E."/>
        </authorList>
    </citation>
    <scope>NUCLEOTIDE SEQUENCE</scope>
    <source>
        <strain evidence="2">10Alg 79</strain>
    </source>
</reference>
<comment type="caution">
    <text evidence="2">The sequence shown here is derived from an EMBL/GenBank/DDBJ whole genome shotgun (WGS) entry which is preliminary data.</text>
</comment>
<evidence type="ECO:0000313" key="2">
    <source>
        <dbReference type="EMBL" id="MDQ2092882.1"/>
    </source>
</evidence>
<dbReference type="InterPro" id="IPR025870">
    <property type="entry name" value="Glyoxalase-like_dom"/>
</dbReference>
<name>A0AAJ1UAW2_9RHOB</name>
<dbReference type="RefSeq" id="WP_317624494.1">
    <property type="nucleotide sequence ID" value="NZ_JANFFA010000001.1"/>
</dbReference>
<proteinExistence type="predicted"/>
<dbReference type="EMBL" id="JANFFA010000001">
    <property type="protein sequence ID" value="MDQ2092882.1"/>
    <property type="molecule type" value="Genomic_DNA"/>
</dbReference>
<reference evidence="2" key="2">
    <citation type="submission" date="2023-04" db="EMBL/GenBank/DDBJ databases">
        <title>'Rhodoalgimonas zhirmunskyi' gen. nov., isolated from a red alga.</title>
        <authorList>
            <person name="Nedashkovskaya O.I."/>
            <person name="Otstavnykh N.Y."/>
            <person name="Bystritskaya E.P."/>
            <person name="Balabanova L.A."/>
            <person name="Isaeva M.P."/>
        </authorList>
    </citation>
    <scope>NUCLEOTIDE SEQUENCE</scope>
    <source>
        <strain evidence="2">10Alg 79</strain>
    </source>
</reference>
<dbReference type="Pfam" id="PF13468">
    <property type="entry name" value="Glyoxalase_3"/>
    <property type="match status" value="1"/>
</dbReference>
<dbReference type="AlphaFoldDB" id="A0AAJ1UAW2"/>
<protein>
    <submittedName>
        <fullName evidence="2">VOC family protein</fullName>
    </submittedName>
</protein>
<keyword evidence="3" id="KW-1185">Reference proteome</keyword>
<accession>A0AAJ1UAW2</accession>
<evidence type="ECO:0000259" key="1">
    <source>
        <dbReference type="Pfam" id="PF13468"/>
    </source>
</evidence>
<sequence length="204" mass="22426">MLHLDHLAVSCENLNDGRDWVEERLARSLQPGGKHTKLGTHNMLLGLEEGVYFELIAIDPDAPDPGQRRWFDLDDFSGAPRLTNWICQTNDIDAALAKAPIGMGVPMELTRGDLRWMMVAGEDGHLPFDAAFPAVISWGSSPHPSTRLPSSGLKLRQLTVRHPDAETLRANLGPILDDPRIKFEQGSTSLEAVFDGPDGEKVIS</sequence>
<dbReference type="InterPro" id="IPR029068">
    <property type="entry name" value="Glyas_Bleomycin-R_OHBP_Dase"/>
</dbReference>
<dbReference type="Proteomes" id="UP001227162">
    <property type="component" value="Unassembled WGS sequence"/>
</dbReference>
<feature type="domain" description="Glyoxalase-like" evidence="1">
    <location>
        <begin position="4"/>
        <end position="172"/>
    </location>
</feature>